<dbReference type="GO" id="GO:0030089">
    <property type="term" value="C:phycobilisome"/>
    <property type="evidence" value="ECO:0007669"/>
    <property type="project" value="UniProtKB-KW"/>
</dbReference>
<evidence type="ECO:0000256" key="3">
    <source>
        <dbReference type="ARBA" id="ARBA00022738"/>
    </source>
</evidence>
<feature type="domain" description="AAA+ ATPase" evidence="6">
    <location>
        <begin position="95"/>
        <end position="225"/>
    </location>
</feature>
<name>A0A928Z6Y1_9CYAN</name>
<proteinExistence type="predicted"/>
<dbReference type="InterPro" id="IPR027417">
    <property type="entry name" value="P-loop_NTPase"/>
</dbReference>
<dbReference type="Gene3D" id="1.25.10.10">
    <property type="entry name" value="Leucine-rich Repeat Variant"/>
    <property type="match status" value="3"/>
</dbReference>
<evidence type="ECO:0000259" key="6">
    <source>
        <dbReference type="SMART" id="SM00382"/>
    </source>
</evidence>
<reference evidence="7" key="1">
    <citation type="submission" date="2020-10" db="EMBL/GenBank/DDBJ databases">
        <authorList>
            <person name="Castelo-Branco R."/>
            <person name="Eusebio N."/>
            <person name="Adriana R."/>
            <person name="Vieira A."/>
            <person name="Brugerolle De Fraissinette N."/>
            <person name="Rezende De Castro R."/>
            <person name="Schneider M.P."/>
            <person name="Vasconcelos V."/>
            <person name="Leao P.N."/>
        </authorList>
    </citation>
    <scope>NUCLEOTIDE SEQUENCE</scope>
    <source>
        <strain evidence="7">LEGE 11480</strain>
    </source>
</reference>
<dbReference type="InterPro" id="IPR007111">
    <property type="entry name" value="NACHT_NTPase"/>
</dbReference>
<evidence type="ECO:0000256" key="1">
    <source>
        <dbReference type="ARBA" id="ARBA00022549"/>
    </source>
</evidence>
<dbReference type="InterPro" id="IPR004155">
    <property type="entry name" value="PBS_lyase_HEAT"/>
</dbReference>
<dbReference type="Proteomes" id="UP000625316">
    <property type="component" value="Unassembled WGS sequence"/>
</dbReference>
<dbReference type="InterPro" id="IPR011989">
    <property type="entry name" value="ARM-like"/>
</dbReference>
<dbReference type="AlphaFoldDB" id="A0A928Z6Y1"/>
<dbReference type="Pfam" id="PF13646">
    <property type="entry name" value="HEAT_2"/>
    <property type="match status" value="2"/>
</dbReference>
<feature type="non-terminal residue" evidence="7">
    <location>
        <position position="763"/>
    </location>
</feature>
<dbReference type="Pfam" id="PF02985">
    <property type="entry name" value="HEAT"/>
    <property type="match status" value="1"/>
</dbReference>
<dbReference type="SUPFAM" id="SSF48371">
    <property type="entry name" value="ARM repeat"/>
    <property type="match status" value="2"/>
</dbReference>
<dbReference type="SMART" id="SM00567">
    <property type="entry name" value="EZ_HEAT"/>
    <property type="match status" value="8"/>
</dbReference>
<dbReference type="SUPFAM" id="SSF52540">
    <property type="entry name" value="P-loop containing nucleoside triphosphate hydrolases"/>
    <property type="match status" value="1"/>
</dbReference>
<comment type="caution">
    <text evidence="7">The sequence shown here is derived from an EMBL/GenBank/DDBJ whole genome shotgun (WGS) entry which is preliminary data.</text>
</comment>
<dbReference type="PANTHER" id="PTHR12697:SF5">
    <property type="entry name" value="DEOXYHYPUSINE HYDROXYLASE"/>
    <property type="match status" value="1"/>
</dbReference>
<feature type="region of interest" description="Disordered" evidence="5">
    <location>
        <begin position="55"/>
        <end position="82"/>
    </location>
</feature>
<dbReference type="InterPro" id="IPR000357">
    <property type="entry name" value="HEAT"/>
</dbReference>
<accession>A0A928Z6Y1</accession>
<dbReference type="PANTHER" id="PTHR12697">
    <property type="entry name" value="PBS LYASE HEAT-LIKE PROTEIN"/>
    <property type="match status" value="1"/>
</dbReference>
<sequence>MSEFDLQPYLKSVTDTYCQWWNLYTLTDAEGKQREPQEQETPFFDFGLMVQRSKAATNDNEQADRPKDDKPKEDQADTREKIERLPVLEGLQKYSAEHVLLVGRPGSGKSTTLARLMLEAATEGKQIPVLVELRAWQTSLVELIRNFLKRHDWQLDAGEIEQLLKDDRLLLLVDGVNELPSETARVDVVNFHRNHPKVAMIFTTRDLSLGGDLGIAQKLEMQPLTETQMQAFVQAYIPEQAEMMMRQLQGRLRELGQTPLLLWMLCSLFQQARQIPQNLGQVFRAFTQGYEQRIKQDVVVESDRRLWPELLKALAAQMMQGKAPTEFRVAIPRAEIYHLFAAYLKIDDPQVLYQALDDLLKHHLIQQNGALVEFRHQLIQEYYAAEWLLEQVQDLDDDALKRNYLNYLKWTEPIALMLALVEDETLAARVVEQSLNIDWQVGARFAGEVLRKFQQHTTTQVTRLNIQPRLKINLLTKTNSEAILSDLLKLVEDEVSYVRQRAASGLGDIGTEKAIPGLLKLVEDEVSYVRQRAASGLGDIGTEKAIPGLLKLVEDEVSYVREQAASALGGIGTEKAIPGLLKLVEDEVSYVREQAASALGGIGTEKAIPGLLKLVEDKVSYVRERAASALGDIGTEKAIPGLLKLVEDEVSYVREQAASALGGIGTEKAIPGLLKLVEDKDRYVREQAASALGGIGTEKAIPGLLKLVEDKDRYVREQAASALGGIGTEKAIPGLLKLVEDKDRNVREQAASGLGGIGTEKAI</sequence>
<dbReference type="InterPro" id="IPR003593">
    <property type="entry name" value="AAA+_ATPase"/>
</dbReference>
<dbReference type="InterPro" id="IPR016024">
    <property type="entry name" value="ARM-type_fold"/>
</dbReference>
<feature type="compositionally biased region" description="Basic and acidic residues" evidence="5">
    <location>
        <begin position="62"/>
        <end position="82"/>
    </location>
</feature>
<gene>
    <name evidence="7" type="ORF">IQ266_27425</name>
</gene>
<keyword evidence="8" id="KW-1185">Reference proteome</keyword>
<evidence type="ECO:0000256" key="4">
    <source>
        <dbReference type="ARBA" id="ARBA00045876"/>
    </source>
</evidence>
<evidence type="ECO:0000256" key="5">
    <source>
        <dbReference type="SAM" id="MobiDB-lite"/>
    </source>
</evidence>
<dbReference type="PROSITE" id="PS50077">
    <property type="entry name" value="HEAT_REPEAT"/>
    <property type="match status" value="2"/>
</dbReference>
<evidence type="ECO:0000313" key="7">
    <source>
        <dbReference type="EMBL" id="MBE9033467.1"/>
    </source>
</evidence>
<evidence type="ECO:0000256" key="2">
    <source>
        <dbReference type="ARBA" id="ARBA00022737"/>
    </source>
</evidence>
<dbReference type="Pfam" id="PF05729">
    <property type="entry name" value="NACHT"/>
    <property type="match status" value="1"/>
</dbReference>
<protein>
    <submittedName>
        <fullName evidence="7">HEAT repeat domain-containing protein</fullName>
    </submittedName>
</protein>
<dbReference type="InterPro" id="IPR021133">
    <property type="entry name" value="HEAT_type_2"/>
</dbReference>
<dbReference type="Gene3D" id="3.40.50.300">
    <property type="entry name" value="P-loop containing nucleotide triphosphate hydrolases"/>
    <property type="match status" value="1"/>
</dbReference>
<keyword evidence="2" id="KW-0677">Repeat</keyword>
<dbReference type="EMBL" id="JADEXQ010000211">
    <property type="protein sequence ID" value="MBE9033467.1"/>
    <property type="molecule type" value="Genomic_DNA"/>
</dbReference>
<dbReference type="SMART" id="SM00382">
    <property type="entry name" value="AAA"/>
    <property type="match status" value="1"/>
</dbReference>
<comment type="function">
    <text evidence="4">Catalyzes the hydroxylation of the N(6)-(4-aminobutyl)-L-lysine intermediate produced by deoxyhypusine synthase/DHPS on a critical lysine of the eukaryotic translation initiation factor 5A/eIF-5A. This is the second step of the post-translational modification of that lysine into an unusual amino acid residue named hypusine. Hypusination is unique to mature eIF-5A factor and is essential for its function.</text>
</comment>
<keyword evidence="1" id="KW-0042">Antenna complex</keyword>
<dbReference type="RefSeq" id="WP_264328267.1">
    <property type="nucleotide sequence ID" value="NZ_JADEXQ010000211.1"/>
</dbReference>
<keyword evidence="3" id="KW-0605">Phycobilisome</keyword>
<dbReference type="GO" id="GO:0016491">
    <property type="term" value="F:oxidoreductase activity"/>
    <property type="evidence" value="ECO:0007669"/>
    <property type="project" value="TreeGrafter"/>
</dbReference>
<evidence type="ECO:0000313" key="8">
    <source>
        <dbReference type="Proteomes" id="UP000625316"/>
    </source>
</evidence>
<organism evidence="7 8">
    <name type="scientific">Romeriopsis navalis LEGE 11480</name>
    <dbReference type="NCBI Taxonomy" id="2777977"/>
    <lineage>
        <taxon>Bacteria</taxon>
        <taxon>Bacillati</taxon>
        <taxon>Cyanobacteriota</taxon>
        <taxon>Cyanophyceae</taxon>
        <taxon>Leptolyngbyales</taxon>
        <taxon>Leptolyngbyaceae</taxon>
        <taxon>Romeriopsis</taxon>
        <taxon>Romeriopsis navalis</taxon>
    </lineage>
</organism>